<proteinExistence type="predicted"/>
<name>A0A2N5UX32_9BASI</name>
<feature type="compositionally biased region" description="Basic residues" evidence="1">
    <location>
        <begin position="202"/>
        <end position="211"/>
    </location>
</feature>
<evidence type="ECO:0000313" key="3">
    <source>
        <dbReference type="Proteomes" id="UP000235388"/>
    </source>
</evidence>
<dbReference type="AlphaFoldDB" id="A0A2N5UX32"/>
<dbReference type="Proteomes" id="UP000235388">
    <property type="component" value="Unassembled WGS sequence"/>
</dbReference>
<sequence>MTSGFFEAYARLIDSNWFLLDEERIIVHEGRSRACFRDNHSSFTFILGLVHITVLAKHQQVVRPLVGALLGRFLTPRTSKQASASAVIYSSVYSNVCIKCPPSSVVVKRLPALGARHPIFFHQTLLSWIYPRLLHPSVPPRSHTVPPPTASFSFPVTANSADPMAPQRTIPKRAPTPPPPVLCHAAPRVHLSASNMNKFRCPKRRGLRQSKQKLAEPKKRSPNGIELMMPSNRQGFDRSGTAVMGGC</sequence>
<comment type="caution">
    <text evidence="2">The sequence shown here is derived from an EMBL/GenBank/DDBJ whole genome shotgun (WGS) entry which is preliminary data.</text>
</comment>
<reference evidence="2 3" key="1">
    <citation type="submission" date="2017-11" db="EMBL/GenBank/DDBJ databases">
        <title>De novo assembly and phasing of dikaryotic genomes from two isolates of Puccinia coronata f. sp. avenae, the causal agent of oat crown rust.</title>
        <authorList>
            <person name="Miller M.E."/>
            <person name="Zhang Y."/>
            <person name="Omidvar V."/>
            <person name="Sperschneider J."/>
            <person name="Schwessinger B."/>
            <person name="Raley C."/>
            <person name="Palmer J.M."/>
            <person name="Garnica D."/>
            <person name="Upadhyaya N."/>
            <person name="Rathjen J."/>
            <person name="Taylor J.M."/>
            <person name="Park R.F."/>
            <person name="Dodds P.N."/>
            <person name="Hirsch C.D."/>
            <person name="Kianian S.F."/>
            <person name="Figueroa M."/>
        </authorList>
    </citation>
    <scope>NUCLEOTIDE SEQUENCE [LARGE SCALE GENOMIC DNA]</scope>
    <source>
        <strain evidence="2">12NC29</strain>
    </source>
</reference>
<accession>A0A2N5UX32</accession>
<keyword evidence="3" id="KW-1185">Reference proteome</keyword>
<feature type="region of interest" description="Disordered" evidence="1">
    <location>
        <begin position="202"/>
        <end position="247"/>
    </location>
</feature>
<evidence type="ECO:0000256" key="1">
    <source>
        <dbReference type="SAM" id="MobiDB-lite"/>
    </source>
</evidence>
<protein>
    <submittedName>
        <fullName evidence="2">Uncharacterized protein</fullName>
    </submittedName>
</protein>
<organism evidence="2 3">
    <name type="scientific">Puccinia coronata f. sp. avenae</name>
    <dbReference type="NCBI Taxonomy" id="200324"/>
    <lineage>
        <taxon>Eukaryota</taxon>
        <taxon>Fungi</taxon>
        <taxon>Dikarya</taxon>
        <taxon>Basidiomycota</taxon>
        <taxon>Pucciniomycotina</taxon>
        <taxon>Pucciniomycetes</taxon>
        <taxon>Pucciniales</taxon>
        <taxon>Pucciniaceae</taxon>
        <taxon>Puccinia</taxon>
    </lineage>
</organism>
<dbReference type="EMBL" id="PGCJ01000159">
    <property type="protein sequence ID" value="PLW42319.1"/>
    <property type="molecule type" value="Genomic_DNA"/>
</dbReference>
<gene>
    <name evidence="2" type="ORF">PCANC_10482</name>
</gene>
<evidence type="ECO:0000313" key="2">
    <source>
        <dbReference type="EMBL" id="PLW42319.1"/>
    </source>
</evidence>